<dbReference type="OrthoDB" id="9801934at2"/>
<evidence type="ECO:0000313" key="5">
    <source>
        <dbReference type="Proteomes" id="UP000256424"/>
    </source>
</evidence>
<dbReference type="RefSeq" id="WP_104763775.1">
    <property type="nucleotide sequence ID" value="NZ_FZPM01000034.1"/>
</dbReference>
<dbReference type="Gene3D" id="3.90.650.10">
    <property type="entry name" value="PurM-like C-terminal domain"/>
    <property type="match status" value="1"/>
</dbReference>
<keyword evidence="5" id="KW-1185">Reference proteome</keyword>
<comment type="caution">
    <text evidence="4">The sequence shown here is derived from an EMBL/GenBank/DDBJ whole genome shotgun (WGS) entry which is preliminary data.</text>
</comment>
<evidence type="ECO:0000259" key="2">
    <source>
        <dbReference type="Pfam" id="PF00586"/>
    </source>
</evidence>
<dbReference type="Gene3D" id="3.30.1330.10">
    <property type="entry name" value="PurM-like, N-terminal domain"/>
    <property type="match status" value="1"/>
</dbReference>
<dbReference type="GO" id="GO:0051604">
    <property type="term" value="P:protein maturation"/>
    <property type="evidence" value="ECO:0007669"/>
    <property type="project" value="TreeGrafter"/>
</dbReference>
<dbReference type="SUPFAM" id="SSF55326">
    <property type="entry name" value="PurM N-terminal domain-like"/>
    <property type="match status" value="1"/>
</dbReference>
<dbReference type="InterPro" id="IPR036676">
    <property type="entry name" value="PurM-like_C_sf"/>
</dbReference>
<proteinExistence type="inferred from homology"/>
<feature type="domain" description="PurM-like N-terminal" evidence="2">
    <location>
        <begin position="54"/>
        <end position="159"/>
    </location>
</feature>
<dbReference type="PIRSF" id="PIRSF005644">
    <property type="entry name" value="Hdrgns_mtr_HypE"/>
    <property type="match status" value="1"/>
</dbReference>
<evidence type="ECO:0000313" key="4">
    <source>
        <dbReference type="EMBL" id="RDU71550.1"/>
    </source>
</evidence>
<dbReference type="Pfam" id="PF00586">
    <property type="entry name" value="AIRS"/>
    <property type="match status" value="1"/>
</dbReference>
<gene>
    <name evidence="4" type="primary">hypE</name>
    <name evidence="4" type="ORF">CQA66_06205</name>
</gene>
<comment type="similarity">
    <text evidence="1">Belongs to the HypE family.</text>
</comment>
<dbReference type="EMBL" id="NXLW01000011">
    <property type="protein sequence ID" value="RDU71550.1"/>
    <property type="molecule type" value="Genomic_DNA"/>
</dbReference>
<dbReference type="AlphaFoldDB" id="A0A3D8J2R5"/>
<dbReference type="SUPFAM" id="SSF56042">
    <property type="entry name" value="PurM C-terminal domain-like"/>
    <property type="match status" value="1"/>
</dbReference>
<dbReference type="PANTHER" id="PTHR30303:SF0">
    <property type="entry name" value="CARBAMOYL DEHYDRATASE HYPE"/>
    <property type="match status" value="1"/>
</dbReference>
<dbReference type="CDD" id="cd02197">
    <property type="entry name" value="HypE"/>
    <property type="match status" value="1"/>
</dbReference>
<dbReference type="Pfam" id="PF02769">
    <property type="entry name" value="AIRS_C"/>
    <property type="match status" value="1"/>
</dbReference>
<sequence length="357" mass="39099">MDIVTLAHGSGGLHSAELTQQVFMPFFTKFMPYANEDSALFVISDTSSHDCINKQAIAVTSTDSYIINPPFFRGGDIGKLSVCGSSNDVAMMGAKPLFLNIAFIIEEGFSIKKLKKIANSVAIECENLGLKILAADTKVLPKISQGDSQIFINTSCIGILQKVGISAKNLQHNDCIILSGKIGNHGATIFLEQNHISLDNHIQSDCASLYPLLEEILTGDIFIHALRDATRGGIASVLNEWAIASEACIEIEEELVTIDTQVRGVCEILGLDPYILANEGVCVLAVAECDAKRALEILHKHSLGKDASIIGRVRKDFSQLSRGHLEEIYFQRVVLQTQYQSQRFMEYPEGEILPRIC</sequence>
<reference evidence="4 5" key="1">
    <citation type="submission" date="2018-04" db="EMBL/GenBank/DDBJ databases">
        <title>Novel Campyloabacter and Helicobacter Species and Strains.</title>
        <authorList>
            <person name="Mannion A.J."/>
            <person name="Shen Z."/>
            <person name="Fox J.G."/>
        </authorList>
    </citation>
    <scope>NUCLEOTIDE SEQUENCE [LARGE SCALE GENOMIC DNA]</scope>
    <source>
        <strain evidence="4 5">MIT 97-5075</strain>
    </source>
</reference>
<feature type="domain" description="PurM-like C-terminal" evidence="3">
    <location>
        <begin position="173"/>
        <end position="316"/>
    </location>
</feature>
<protein>
    <submittedName>
        <fullName evidence="4">Hydrogenase expression/formation protein HypE</fullName>
    </submittedName>
</protein>
<evidence type="ECO:0000256" key="1">
    <source>
        <dbReference type="ARBA" id="ARBA00006243"/>
    </source>
</evidence>
<accession>A0A3D8J2R5</accession>
<dbReference type="InterPro" id="IPR011854">
    <property type="entry name" value="HypE"/>
</dbReference>
<dbReference type="NCBIfam" id="TIGR02124">
    <property type="entry name" value="hypE"/>
    <property type="match status" value="1"/>
</dbReference>
<dbReference type="Proteomes" id="UP000256424">
    <property type="component" value="Unassembled WGS sequence"/>
</dbReference>
<dbReference type="InterPro" id="IPR010918">
    <property type="entry name" value="PurM-like_C_dom"/>
</dbReference>
<name>A0A3D8J2R5_9HELI</name>
<organism evidence="4 5">
    <name type="scientific">Helicobacter aurati</name>
    <dbReference type="NCBI Taxonomy" id="137778"/>
    <lineage>
        <taxon>Bacteria</taxon>
        <taxon>Pseudomonadati</taxon>
        <taxon>Campylobacterota</taxon>
        <taxon>Epsilonproteobacteria</taxon>
        <taxon>Campylobacterales</taxon>
        <taxon>Helicobacteraceae</taxon>
        <taxon>Helicobacter</taxon>
    </lineage>
</organism>
<dbReference type="PANTHER" id="PTHR30303">
    <property type="entry name" value="HYDROGENASE ISOENZYMES FORMATION PROTEIN HYPE"/>
    <property type="match status" value="1"/>
</dbReference>
<dbReference type="InterPro" id="IPR016188">
    <property type="entry name" value="PurM-like_N"/>
</dbReference>
<evidence type="ECO:0000259" key="3">
    <source>
        <dbReference type="Pfam" id="PF02769"/>
    </source>
</evidence>
<dbReference type="InterPro" id="IPR036921">
    <property type="entry name" value="PurM-like_N_sf"/>
</dbReference>